<evidence type="ECO:0000313" key="1">
    <source>
        <dbReference type="EMBL" id="CAF4441387.1"/>
    </source>
</evidence>
<name>A0A820RTU8_9BILA</name>
<reference evidence="1" key="1">
    <citation type="submission" date="2021-02" db="EMBL/GenBank/DDBJ databases">
        <authorList>
            <person name="Nowell W R."/>
        </authorList>
    </citation>
    <scope>NUCLEOTIDE SEQUENCE</scope>
</reference>
<organism evidence="1 2">
    <name type="scientific">Adineta steineri</name>
    <dbReference type="NCBI Taxonomy" id="433720"/>
    <lineage>
        <taxon>Eukaryota</taxon>
        <taxon>Metazoa</taxon>
        <taxon>Spiralia</taxon>
        <taxon>Gnathifera</taxon>
        <taxon>Rotifera</taxon>
        <taxon>Eurotatoria</taxon>
        <taxon>Bdelloidea</taxon>
        <taxon>Adinetida</taxon>
        <taxon>Adinetidae</taxon>
        <taxon>Adineta</taxon>
    </lineage>
</organism>
<sequence length="76" mass="8868">QFRSSSNESICFTRNVLDSHLYGTRRSSDGKHYIFAVEISKNDDNNNNDFILLSNKTAYLALPTYLIVYQQRQNFN</sequence>
<dbReference type="Proteomes" id="UP000663881">
    <property type="component" value="Unassembled WGS sequence"/>
</dbReference>
<protein>
    <submittedName>
        <fullName evidence="1">Uncharacterized protein</fullName>
    </submittedName>
</protein>
<comment type="caution">
    <text evidence="1">The sequence shown here is derived from an EMBL/GenBank/DDBJ whole genome shotgun (WGS) entry which is preliminary data.</text>
</comment>
<evidence type="ECO:0000313" key="2">
    <source>
        <dbReference type="Proteomes" id="UP000663881"/>
    </source>
</evidence>
<dbReference type="AlphaFoldDB" id="A0A820RTU8"/>
<proteinExistence type="predicted"/>
<accession>A0A820RTU8</accession>
<dbReference type="EMBL" id="CAJOAY010033876">
    <property type="protein sequence ID" value="CAF4441387.1"/>
    <property type="molecule type" value="Genomic_DNA"/>
</dbReference>
<gene>
    <name evidence="1" type="ORF">OKA104_LOCUS53651</name>
</gene>
<feature type="non-terminal residue" evidence="1">
    <location>
        <position position="1"/>
    </location>
</feature>